<dbReference type="EMBL" id="CT868666">
    <property type="protein sequence ID" value="CAK92061.1"/>
    <property type="molecule type" value="Genomic_DNA"/>
</dbReference>
<accession>A0E9U4</accession>
<gene>
    <name evidence="2" type="ORF">GSPATT00024792001</name>
</gene>
<dbReference type="InParanoid" id="A0E9U4"/>
<dbReference type="GeneID" id="5045243"/>
<evidence type="ECO:0000256" key="1">
    <source>
        <dbReference type="SAM" id="Phobius"/>
    </source>
</evidence>
<keyword evidence="1" id="KW-0812">Transmembrane</keyword>
<evidence type="ECO:0000313" key="2">
    <source>
        <dbReference type="EMBL" id="CAK92061.1"/>
    </source>
</evidence>
<name>A0E9U4_PARTE</name>
<keyword evidence="1" id="KW-0472">Membrane</keyword>
<evidence type="ECO:0000313" key="3">
    <source>
        <dbReference type="Proteomes" id="UP000000600"/>
    </source>
</evidence>
<dbReference type="HOGENOM" id="CLU_2488257_0_0_1"/>
<sequence>MRIVVERYSFLSDSLPITAEQIVILQNYSKSLASKAKMEPITQLLKGMIQVENYTVDKRSSIHLFALCTIIFGVIPVLMYQSLQEKS</sequence>
<dbReference type="RefSeq" id="XP_001459458.1">
    <property type="nucleotide sequence ID" value="XM_001459421.1"/>
</dbReference>
<proteinExistence type="predicted"/>
<dbReference type="AlphaFoldDB" id="A0E9U4"/>
<protein>
    <submittedName>
        <fullName evidence="2">Uncharacterized protein</fullName>
    </submittedName>
</protein>
<organism evidence="2 3">
    <name type="scientific">Paramecium tetraurelia</name>
    <dbReference type="NCBI Taxonomy" id="5888"/>
    <lineage>
        <taxon>Eukaryota</taxon>
        <taxon>Sar</taxon>
        <taxon>Alveolata</taxon>
        <taxon>Ciliophora</taxon>
        <taxon>Intramacronucleata</taxon>
        <taxon>Oligohymenophorea</taxon>
        <taxon>Peniculida</taxon>
        <taxon>Parameciidae</taxon>
        <taxon>Paramecium</taxon>
    </lineage>
</organism>
<keyword evidence="3" id="KW-1185">Reference proteome</keyword>
<reference evidence="2 3" key="1">
    <citation type="journal article" date="2006" name="Nature">
        <title>Global trends of whole-genome duplications revealed by the ciliate Paramecium tetraurelia.</title>
        <authorList>
            <consortium name="Genoscope"/>
            <person name="Aury J.-M."/>
            <person name="Jaillon O."/>
            <person name="Duret L."/>
            <person name="Noel B."/>
            <person name="Jubin C."/>
            <person name="Porcel B.M."/>
            <person name="Segurens B."/>
            <person name="Daubin V."/>
            <person name="Anthouard V."/>
            <person name="Aiach N."/>
            <person name="Arnaiz O."/>
            <person name="Billaut A."/>
            <person name="Beisson J."/>
            <person name="Blanc I."/>
            <person name="Bouhouche K."/>
            <person name="Camara F."/>
            <person name="Duharcourt S."/>
            <person name="Guigo R."/>
            <person name="Gogendeau D."/>
            <person name="Katinka M."/>
            <person name="Keller A.-M."/>
            <person name="Kissmehl R."/>
            <person name="Klotz C."/>
            <person name="Koll F."/>
            <person name="Le Moue A."/>
            <person name="Lepere C."/>
            <person name="Malinsky S."/>
            <person name="Nowacki M."/>
            <person name="Nowak J.K."/>
            <person name="Plattner H."/>
            <person name="Poulain J."/>
            <person name="Ruiz F."/>
            <person name="Serrano V."/>
            <person name="Zagulski M."/>
            <person name="Dessen P."/>
            <person name="Betermier M."/>
            <person name="Weissenbach J."/>
            <person name="Scarpelli C."/>
            <person name="Schachter V."/>
            <person name="Sperling L."/>
            <person name="Meyer E."/>
            <person name="Cohen J."/>
            <person name="Wincker P."/>
        </authorList>
    </citation>
    <scope>NUCLEOTIDE SEQUENCE [LARGE SCALE GENOMIC DNA]</scope>
    <source>
        <strain evidence="2 3">Stock d4-2</strain>
    </source>
</reference>
<keyword evidence="1" id="KW-1133">Transmembrane helix</keyword>
<dbReference type="KEGG" id="ptm:GSPATT00024792001"/>
<feature type="transmembrane region" description="Helical" evidence="1">
    <location>
        <begin position="62"/>
        <end position="80"/>
    </location>
</feature>
<dbReference type="Proteomes" id="UP000000600">
    <property type="component" value="Unassembled WGS sequence"/>
</dbReference>